<feature type="transmembrane region" description="Helical" evidence="1">
    <location>
        <begin position="6"/>
        <end position="24"/>
    </location>
</feature>
<dbReference type="Pfam" id="PF06541">
    <property type="entry name" value="ABC_trans_CmpB"/>
    <property type="match status" value="1"/>
</dbReference>
<sequence length="185" mass="21730">MNINNIFIVFTAYSFLGWCAEVAYQYWTQKKFINRGFLHGPFCPIYGACILLVMYLFVYLLDKVHVNLFTLFIISTILISFIEYITSYILEKLFHLKWWDYTEDPLNLNGRICLHFSLGWGLAAMIVFKIIHPIIMDVINLIPLETSRVITIFIISYFVIDGVITLKKLIITDSNNPFTKYFKKI</sequence>
<organism evidence="2 3">
    <name type="scientific">Clostridium sardiniense</name>
    <name type="common">Clostridium absonum</name>
    <dbReference type="NCBI Taxonomy" id="29369"/>
    <lineage>
        <taxon>Bacteria</taxon>
        <taxon>Bacillati</taxon>
        <taxon>Bacillota</taxon>
        <taxon>Clostridia</taxon>
        <taxon>Eubacteriales</taxon>
        <taxon>Clostridiaceae</taxon>
        <taxon>Clostridium</taxon>
    </lineage>
</organism>
<reference evidence="2 3" key="1">
    <citation type="journal article" date="2021" name="Cell Host Microbe">
        <title>in vivo commensal control of Clostridioides difficile virulence.</title>
        <authorList>
            <person name="Girinathan B.P."/>
            <person name="Dibenedetto N."/>
            <person name="Worley J.N."/>
            <person name="Peltier J."/>
            <person name="Arrieta-Ortiz M.L."/>
            <person name="Rupa Christinal Immanuel S."/>
            <person name="Lavin R."/>
            <person name="Delaney M.L."/>
            <person name="Cummins C."/>
            <person name="Hoffmann M."/>
            <person name="Luo Y."/>
            <person name="Gonzalez-Escalona N."/>
            <person name="Allard M."/>
            <person name="Onderdonk A.B."/>
            <person name="Gerber G.K."/>
            <person name="Sonenshein A.L."/>
            <person name="Baliga N."/>
            <person name="Dupuy B."/>
            <person name="Bry L."/>
        </authorList>
    </citation>
    <scope>NUCLEOTIDE SEQUENCE [LARGE SCALE GENOMIC DNA]</scope>
    <source>
        <strain evidence="2 3">DSM 599</strain>
    </source>
</reference>
<dbReference type="RefSeq" id="WP_221861712.1">
    <property type="nucleotide sequence ID" value="NZ_JAIKTU010000011.1"/>
</dbReference>
<feature type="transmembrane region" description="Helical" evidence="1">
    <location>
        <begin position="36"/>
        <end position="60"/>
    </location>
</feature>
<dbReference type="Proteomes" id="UP001299068">
    <property type="component" value="Unassembled WGS sequence"/>
</dbReference>
<proteinExistence type="predicted"/>
<keyword evidence="1" id="KW-0812">Transmembrane</keyword>
<feature type="transmembrane region" description="Helical" evidence="1">
    <location>
        <begin position="112"/>
        <end position="135"/>
    </location>
</feature>
<name>A0ABS7L069_CLOSR</name>
<comment type="caution">
    <text evidence="2">The sequence shown here is derived from an EMBL/GenBank/DDBJ whole genome shotgun (WGS) entry which is preliminary data.</text>
</comment>
<gene>
    <name evidence="2" type="ORF">K5V21_13485</name>
</gene>
<feature type="transmembrane region" description="Helical" evidence="1">
    <location>
        <begin position="147"/>
        <end position="166"/>
    </location>
</feature>
<evidence type="ECO:0000256" key="1">
    <source>
        <dbReference type="SAM" id="Phobius"/>
    </source>
</evidence>
<dbReference type="EMBL" id="JAIKTU010000011">
    <property type="protein sequence ID" value="MBY0756461.1"/>
    <property type="molecule type" value="Genomic_DNA"/>
</dbReference>
<keyword evidence="1" id="KW-1133">Transmembrane helix</keyword>
<accession>A0ABS7L069</accession>
<keyword evidence="3" id="KW-1185">Reference proteome</keyword>
<feature type="transmembrane region" description="Helical" evidence="1">
    <location>
        <begin position="66"/>
        <end position="91"/>
    </location>
</feature>
<evidence type="ECO:0000313" key="3">
    <source>
        <dbReference type="Proteomes" id="UP001299068"/>
    </source>
</evidence>
<evidence type="ECO:0000313" key="2">
    <source>
        <dbReference type="EMBL" id="MBY0756461.1"/>
    </source>
</evidence>
<keyword evidence="1" id="KW-0472">Membrane</keyword>
<protein>
    <submittedName>
        <fullName evidence="2">ABC transporter permease</fullName>
    </submittedName>
</protein>
<dbReference type="InterPro" id="IPR010540">
    <property type="entry name" value="CmpB_TMEM229"/>
</dbReference>